<keyword evidence="3" id="KW-1185">Reference proteome</keyword>
<organism evidence="2 3">
    <name type="scientific">Caenorhabditis auriculariae</name>
    <dbReference type="NCBI Taxonomy" id="2777116"/>
    <lineage>
        <taxon>Eukaryota</taxon>
        <taxon>Metazoa</taxon>
        <taxon>Ecdysozoa</taxon>
        <taxon>Nematoda</taxon>
        <taxon>Chromadorea</taxon>
        <taxon>Rhabditida</taxon>
        <taxon>Rhabditina</taxon>
        <taxon>Rhabditomorpha</taxon>
        <taxon>Rhabditoidea</taxon>
        <taxon>Rhabditidae</taxon>
        <taxon>Peloderinae</taxon>
        <taxon>Caenorhabditis</taxon>
    </lineage>
</organism>
<feature type="compositionally biased region" description="Low complexity" evidence="1">
    <location>
        <begin position="19"/>
        <end position="33"/>
    </location>
</feature>
<evidence type="ECO:0000313" key="2">
    <source>
        <dbReference type="EMBL" id="CAD6191133.1"/>
    </source>
</evidence>
<evidence type="ECO:0000313" key="3">
    <source>
        <dbReference type="Proteomes" id="UP000835052"/>
    </source>
</evidence>
<evidence type="ECO:0000256" key="1">
    <source>
        <dbReference type="SAM" id="MobiDB-lite"/>
    </source>
</evidence>
<accession>A0A8S1H6Y0</accession>
<feature type="region of interest" description="Disordered" evidence="1">
    <location>
        <begin position="396"/>
        <end position="432"/>
    </location>
</feature>
<feature type="compositionally biased region" description="Low complexity" evidence="1">
    <location>
        <begin position="40"/>
        <end position="49"/>
    </location>
</feature>
<feature type="compositionally biased region" description="Polar residues" evidence="1">
    <location>
        <begin position="1"/>
        <end position="12"/>
    </location>
</feature>
<feature type="compositionally biased region" description="Basic and acidic residues" evidence="1">
    <location>
        <begin position="78"/>
        <end position="90"/>
    </location>
</feature>
<dbReference type="EMBL" id="CAJGYM010000019">
    <property type="protein sequence ID" value="CAD6191133.1"/>
    <property type="molecule type" value="Genomic_DNA"/>
</dbReference>
<name>A0A8S1H6Y0_9PELO</name>
<feature type="compositionally biased region" description="Polar residues" evidence="1">
    <location>
        <begin position="240"/>
        <end position="256"/>
    </location>
</feature>
<dbReference type="AlphaFoldDB" id="A0A8S1H6Y0"/>
<sequence>MTKSFMKSTVSSRAHAGQGPSPVRRSPRRSNGNRNRRGAAVRPSPSNRNLRNRRGSNRPAVPVQRRRSARIRQLQARQGRDQPEADREAVEAPEDPSNLGHHDEVDIVAAPSVEVEVQAVPVVELNLIVVPFSGVDSGLPAVGIVPDPTVYENVPSENGRDAVRAYHDQDVSSDVAVSDVSLQGNNQGNGQVVSHVDVSAIPEVAQADVSSPCAHDFPRDRSGPADQQSVPQAAAEPATTRMSLTHQFSFSASSRGRPTRAMSELVGQSPSARTFIISRNVEPSPPQGTYTVRRGGPPEFGNFGTRLADFYSQMSDTRTSLSSSGSLSLISELIRTQRRQNDPACPNCGVNLSSFIAGYISGLQANQTMTDNRTSSNIGSHSTQARTLDTVVAQQDSNVDEDSAARVASVDDGHGNVDVEAEENSTGNVPRD</sequence>
<feature type="region of interest" description="Disordered" evidence="1">
    <location>
        <begin position="209"/>
        <end position="299"/>
    </location>
</feature>
<comment type="caution">
    <text evidence="2">The sequence shown here is derived from an EMBL/GenBank/DDBJ whole genome shotgun (WGS) entry which is preliminary data.</text>
</comment>
<reference evidence="2" key="1">
    <citation type="submission" date="2020-10" db="EMBL/GenBank/DDBJ databases">
        <authorList>
            <person name="Kikuchi T."/>
        </authorList>
    </citation>
    <scope>NUCLEOTIDE SEQUENCE</scope>
    <source>
        <strain evidence="2">NKZ352</strain>
    </source>
</reference>
<dbReference type="Proteomes" id="UP000835052">
    <property type="component" value="Unassembled WGS sequence"/>
</dbReference>
<gene>
    <name evidence="2" type="ORF">CAUJ_LOCUS7052</name>
</gene>
<protein>
    <submittedName>
        <fullName evidence="2">Uncharacterized protein</fullName>
    </submittedName>
</protein>
<feature type="region of interest" description="Disordered" evidence="1">
    <location>
        <begin position="1"/>
        <end position="102"/>
    </location>
</feature>
<proteinExistence type="predicted"/>